<reference evidence="9" key="1">
    <citation type="journal article" date="2019" name="Int. J. Syst. Evol. Microbiol.">
        <title>The Global Catalogue of Microorganisms (GCM) 10K type strain sequencing project: providing services to taxonomists for standard genome sequencing and annotation.</title>
        <authorList>
            <consortium name="The Broad Institute Genomics Platform"/>
            <consortium name="The Broad Institute Genome Sequencing Center for Infectious Disease"/>
            <person name="Wu L."/>
            <person name="Ma J."/>
        </authorList>
    </citation>
    <scope>NUCLEOTIDE SEQUENCE [LARGE SCALE GENOMIC DNA]</scope>
    <source>
        <strain evidence="9">CCUG 56756</strain>
    </source>
</reference>
<dbReference type="EMBL" id="JBHTKI010000022">
    <property type="protein sequence ID" value="MFD1032615.1"/>
    <property type="molecule type" value="Genomic_DNA"/>
</dbReference>
<dbReference type="PIRSF" id="PIRSF000408">
    <property type="entry name" value="Alkyltransferas_AdaA"/>
    <property type="match status" value="1"/>
</dbReference>
<dbReference type="Pfam" id="PF02805">
    <property type="entry name" value="Ada_Zn_binding"/>
    <property type="match status" value="1"/>
</dbReference>
<evidence type="ECO:0000256" key="2">
    <source>
        <dbReference type="ARBA" id="ARBA00022603"/>
    </source>
</evidence>
<evidence type="ECO:0000259" key="7">
    <source>
        <dbReference type="PROSITE" id="PS01124"/>
    </source>
</evidence>
<dbReference type="RefSeq" id="WP_379083116.1">
    <property type="nucleotide sequence ID" value="NZ_JBHTKI010000022.1"/>
</dbReference>
<comment type="caution">
    <text evidence="8">The sequence shown here is derived from an EMBL/GenBank/DDBJ whole genome shotgun (WGS) entry which is preliminary data.</text>
</comment>
<evidence type="ECO:0000256" key="6">
    <source>
        <dbReference type="ARBA" id="ARBA00023163"/>
    </source>
</evidence>
<dbReference type="SUPFAM" id="SSF46689">
    <property type="entry name" value="Homeodomain-like"/>
    <property type="match status" value="2"/>
</dbReference>
<dbReference type="Gene3D" id="3.40.10.10">
    <property type="entry name" value="DNA Methylphosphotriester Repair Domain"/>
    <property type="match status" value="1"/>
</dbReference>
<dbReference type="SUPFAM" id="SSF57884">
    <property type="entry name" value="Ada DNA repair protein, N-terminal domain (N-Ada 10)"/>
    <property type="match status" value="1"/>
</dbReference>
<dbReference type="Proteomes" id="UP001597109">
    <property type="component" value="Unassembled WGS sequence"/>
</dbReference>
<keyword evidence="6" id="KW-0804">Transcription</keyword>
<dbReference type="InterPro" id="IPR016220">
    <property type="entry name" value="Me-P-triester_DNA_alkyl-Trfase"/>
</dbReference>
<organism evidence="8 9">
    <name type="scientific">Metaplanococcus flavidus</name>
    <dbReference type="NCBI Taxonomy" id="569883"/>
    <lineage>
        <taxon>Bacteria</taxon>
        <taxon>Bacillati</taxon>
        <taxon>Bacillota</taxon>
        <taxon>Bacilli</taxon>
        <taxon>Bacillales</taxon>
        <taxon>Caryophanaceae</taxon>
        <taxon>Metaplanococcus</taxon>
    </lineage>
</organism>
<keyword evidence="2" id="KW-0808">Transferase</keyword>
<dbReference type="PROSITE" id="PS01124">
    <property type="entry name" value="HTH_ARAC_FAMILY_2"/>
    <property type="match status" value="1"/>
</dbReference>
<dbReference type="SMART" id="SM00342">
    <property type="entry name" value="HTH_ARAC"/>
    <property type="match status" value="1"/>
</dbReference>
<dbReference type="PANTHER" id="PTHR43280">
    <property type="entry name" value="ARAC-FAMILY TRANSCRIPTIONAL REGULATOR"/>
    <property type="match status" value="1"/>
</dbReference>
<keyword evidence="5" id="KW-0010">Activator</keyword>
<keyword evidence="4" id="KW-0238">DNA-binding</keyword>
<evidence type="ECO:0000256" key="4">
    <source>
        <dbReference type="ARBA" id="ARBA00023125"/>
    </source>
</evidence>
<keyword evidence="9" id="KW-1185">Reference proteome</keyword>
<accession>A0ABW3LEZ0</accession>
<dbReference type="PANTHER" id="PTHR43280:SF2">
    <property type="entry name" value="HTH-TYPE TRANSCRIPTIONAL REGULATOR EXSA"/>
    <property type="match status" value="1"/>
</dbReference>
<evidence type="ECO:0000313" key="9">
    <source>
        <dbReference type="Proteomes" id="UP001597109"/>
    </source>
</evidence>
<gene>
    <name evidence="8" type="ORF">ACFQ1X_14335</name>
</gene>
<dbReference type="InterPro" id="IPR018060">
    <property type="entry name" value="HTH_AraC"/>
</dbReference>
<dbReference type="InterPro" id="IPR004026">
    <property type="entry name" value="Ada_DNA_repair_Zn-bd"/>
</dbReference>
<proteinExistence type="predicted"/>
<keyword evidence="2" id="KW-0489">Methyltransferase</keyword>
<keyword evidence="3" id="KW-0805">Transcription regulation</keyword>
<protein>
    <submittedName>
        <fullName evidence="8">Bifunctional transcriptional activator/DNA repair enzyme AdaA</fullName>
    </submittedName>
</protein>
<name>A0ABW3LEZ0_9BACL</name>
<evidence type="ECO:0000256" key="5">
    <source>
        <dbReference type="ARBA" id="ARBA00023159"/>
    </source>
</evidence>
<dbReference type="Pfam" id="PF12833">
    <property type="entry name" value="HTH_18"/>
    <property type="match status" value="1"/>
</dbReference>
<evidence type="ECO:0000256" key="3">
    <source>
        <dbReference type="ARBA" id="ARBA00023015"/>
    </source>
</evidence>
<evidence type="ECO:0000256" key="1">
    <source>
        <dbReference type="ARBA" id="ARBA00001947"/>
    </source>
</evidence>
<dbReference type="Gene3D" id="1.10.10.60">
    <property type="entry name" value="Homeodomain-like"/>
    <property type="match status" value="2"/>
</dbReference>
<evidence type="ECO:0000313" key="8">
    <source>
        <dbReference type="EMBL" id="MFD1032615.1"/>
    </source>
</evidence>
<sequence>MAMETSFTFEEMWKKIMACDRNYDGLFYTAVKTTKIYCRPSCRSRKPKKVNVEFYTTIQEAESHGFRACKRCRPETEHSPNGEVVQGVVSFLTANYQRKLNLEDMARHVGLSPSHLDRMFKEETSETPRSFLEKIRVDKAAHLLKHTDNTNLEICYEAGFQSTSHFYKAFRRSKNLSPSEYRKMTKGLQHDFENKRQLLENFCTR</sequence>
<dbReference type="InterPro" id="IPR035451">
    <property type="entry name" value="Ada-like_dom_sf"/>
</dbReference>
<comment type="cofactor">
    <cofactor evidence="1">
        <name>Zn(2+)</name>
        <dbReference type="ChEBI" id="CHEBI:29105"/>
    </cofactor>
</comment>
<dbReference type="InterPro" id="IPR009057">
    <property type="entry name" value="Homeodomain-like_sf"/>
</dbReference>
<feature type="domain" description="HTH araC/xylS-type" evidence="7">
    <location>
        <begin position="86"/>
        <end position="184"/>
    </location>
</feature>